<name>A0ABV4WUR4_9CYAN</name>
<evidence type="ECO:0000313" key="2">
    <source>
        <dbReference type="Proteomes" id="UP001576780"/>
    </source>
</evidence>
<comment type="caution">
    <text evidence="1">The sequence shown here is derived from an EMBL/GenBank/DDBJ whole genome shotgun (WGS) entry which is preliminary data.</text>
</comment>
<keyword evidence="2" id="KW-1185">Reference proteome</keyword>
<sequence length="42" mass="4527">MGYIFIIKSVGVACRRHIASFATLTSTLSVRSIKSATVLGDR</sequence>
<protein>
    <submittedName>
        <fullName evidence="1">Uncharacterized protein</fullName>
    </submittedName>
</protein>
<evidence type="ECO:0000313" key="1">
    <source>
        <dbReference type="EMBL" id="MFB2838368.1"/>
    </source>
</evidence>
<proteinExistence type="predicted"/>
<dbReference type="Proteomes" id="UP001576780">
    <property type="component" value="Unassembled WGS sequence"/>
</dbReference>
<reference evidence="1 2" key="1">
    <citation type="submission" date="2024-09" db="EMBL/GenBank/DDBJ databases">
        <title>Floridaenema gen nov. (Aerosakkonemataceae, Aerosakkonematales ord. nov., Cyanobacteria) from benthic tropical and subtropical fresh waters, with the description of four new species.</title>
        <authorList>
            <person name="Moretto J.A."/>
            <person name="Berthold D.E."/>
            <person name="Lefler F.W."/>
            <person name="Huang I.-S."/>
            <person name="Laughinghouse H. IV."/>
        </authorList>
    </citation>
    <scope>NUCLEOTIDE SEQUENCE [LARGE SCALE GENOMIC DNA]</scope>
    <source>
        <strain evidence="1 2">BLCC-F167</strain>
    </source>
</reference>
<gene>
    <name evidence="1" type="ORF">ACE1CA_28065</name>
</gene>
<accession>A0ABV4WUR4</accession>
<dbReference type="EMBL" id="JBHFNT010000248">
    <property type="protein sequence ID" value="MFB2838368.1"/>
    <property type="molecule type" value="Genomic_DNA"/>
</dbReference>
<organism evidence="1 2">
    <name type="scientific">Floridaenema evergladense BLCC-F167</name>
    <dbReference type="NCBI Taxonomy" id="3153639"/>
    <lineage>
        <taxon>Bacteria</taxon>
        <taxon>Bacillati</taxon>
        <taxon>Cyanobacteriota</taxon>
        <taxon>Cyanophyceae</taxon>
        <taxon>Oscillatoriophycideae</taxon>
        <taxon>Aerosakkonematales</taxon>
        <taxon>Aerosakkonemataceae</taxon>
        <taxon>Floridanema</taxon>
        <taxon>Floridanema evergladense</taxon>
    </lineage>
</organism>